<feature type="compositionally biased region" description="Acidic residues" evidence="1">
    <location>
        <begin position="203"/>
        <end position="218"/>
    </location>
</feature>
<feature type="chain" id="PRO_5040939203" description="Secreted protein" evidence="2">
    <location>
        <begin position="26"/>
        <end position="427"/>
    </location>
</feature>
<accession>A0A9X2FD61</accession>
<sequence length="427" mass="46829">MGRYTPLAIVLALPFLLLSSSTGCAPESGMASPPPADPIAAIGYEDVDFDVTHSEFRQAYRGAVDATEDNAEHGVAHYAIQDHGSKQSVVGFQFLDEQLMSIITSHFGDRIAELGGVDTLMQQTVDRFGAPHKVEGERSIWTFPNSDRTITATSPDGMWVLAIERTSLKEQLQDKIASAIAQQIVPESTPASEDNELKLTGSDDNESEEVAKSEEEEPQNGWVFWKPTAEDLAEIEAELAAEQRATTLMSTFGTGSRSSPPTYRVLEREEFSLPGKRRYQLRIRVQGSLSKSQIDSICREILASNTQYTSAHAVEFLFYLPDSDHHGHFTAGKAIWGEWSTMSAATGGKRLNITAGNALGTRSSYGVKTTSLSTSKKQQIFWDLVKAQDTDMDPDLSYVVVASRHGVTEKQARAIAQEGIHKGWPMP</sequence>
<dbReference type="EMBL" id="JAMXLR010000077">
    <property type="protein sequence ID" value="MCO6046770.1"/>
    <property type="molecule type" value="Genomic_DNA"/>
</dbReference>
<feature type="region of interest" description="Disordered" evidence="1">
    <location>
        <begin position="183"/>
        <end position="221"/>
    </location>
</feature>
<gene>
    <name evidence="3" type="ORF">NG895_22970</name>
</gene>
<keyword evidence="4" id="KW-1185">Reference proteome</keyword>
<evidence type="ECO:0000256" key="2">
    <source>
        <dbReference type="SAM" id="SignalP"/>
    </source>
</evidence>
<dbReference type="RefSeq" id="WP_252854882.1">
    <property type="nucleotide sequence ID" value="NZ_JAMXLR010000077.1"/>
</dbReference>
<feature type="signal peptide" evidence="2">
    <location>
        <begin position="1"/>
        <end position="25"/>
    </location>
</feature>
<reference evidence="3" key="1">
    <citation type="submission" date="2022-06" db="EMBL/GenBank/DDBJ databases">
        <title>Aeoliella straminimaris, a novel planctomycete from sediments.</title>
        <authorList>
            <person name="Vitorino I.R."/>
            <person name="Lage O.M."/>
        </authorList>
    </citation>
    <scope>NUCLEOTIDE SEQUENCE</scope>
    <source>
        <strain evidence="3">ICT_H6.2</strain>
    </source>
</reference>
<evidence type="ECO:0000256" key="1">
    <source>
        <dbReference type="SAM" id="MobiDB-lite"/>
    </source>
</evidence>
<dbReference type="AlphaFoldDB" id="A0A9X2FD61"/>
<comment type="caution">
    <text evidence="3">The sequence shown here is derived from an EMBL/GenBank/DDBJ whole genome shotgun (WGS) entry which is preliminary data.</text>
</comment>
<organism evidence="3 4">
    <name type="scientific">Aeoliella straminimaris</name>
    <dbReference type="NCBI Taxonomy" id="2954799"/>
    <lineage>
        <taxon>Bacteria</taxon>
        <taxon>Pseudomonadati</taxon>
        <taxon>Planctomycetota</taxon>
        <taxon>Planctomycetia</taxon>
        <taxon>Pirellulales</taxon>
        <taxon>Lacipirellulaceae</taxon>
        <taxon>Aeoliella</taxon>
    </lineage>
</organism>
<evidence type="ECO:0000313" key="4">
    <source>
        <dbReference type="Proteomes" id="UP001155241"/>
    </source>
</evidence>
<evidence type="ECO:0008006" key="5">
    <source>
        <dbReference type="Google" id="ProtNLM"/>
    </source>
</evidence>
<dbReference type="PROSITE" id="PS51257">
    <property type="entry name" value="PROKAR_LIPOPROTEIN"/>
    <property type="match status" value="1"/>
</dbReference>
<name>A0A9X2FD61_9BACT</name>
<keyword evidence="2" id="KW-0732">Signal</keyword>
<proteinExistence type="predicted"/>
<evidence type="ECO:0000313" key="3">
    <source>
        <dbReference type="EMBL" id="MCO6046770.1"/>
    </source>
</evidence>
<dbReference type="Proteomes" id="UP001155241">
    <property type="component" value="Unassembled WGS sequence"/>
</dbReference>
<protein>
    <recommendedName>
        <fullName evidence="5">Secreted protein</fullName>
    </recommendedName>
</protein>